<comment type="caution">
    <text evidence="1">The sequence shown here is derived from an EMBL/GenBank/DDBJ whole genome shotgun (WGS) entry which is preliminary data.</text>
</comment>
<evidence type="ECO:0000313" key="1">
    <source>
        <dbReference type="EMBL" id="MCX2972347.1"/>
    </source>
</evidence>
<dbReference type="RefSeq" id="WP_279251372.1">
    <property type="nucleotide sequence ID" value="NZ_SHNP01000001.1"/>
</dbReference>
<dbReference type="Proteomes" id="UP001143307">
    <property type="component" value="Unassembled WGS sequence"/>
</dbReference>
<keyword evidence="2" id="KW-1185">Reference proteome</keyword>
<name>A0ABT3SSP4_9GAMM</name>
<accession>A0ABT3SSP4</accession>
<gene>
    <name evidence="1" type="ORF">EYC87_01935</name>
</gene>
<dbReference type="EMBL" id="SHNP01000001">
    <property type="protein sequence ID" value="MCX2972347.1"/>
    <property type="molecule type" value="Genomic_DNA"/>
</dbReference>
<organism evidence="1 2">
    <name type="scientific">Candidatus Seongchinamella marina</name>
    <dbReference type="NCBI Taxonomy" id="2518990"/>
    <lineage>
        <taxon>Bacteria</taxon>
        <taxon>Pseudomonadati</taxon>
        <taxon>Pseudomonadota</taxon>
        <taxon>Gammaproteobacteria</taxon>
        <taxon>Cellvibrionales</taxon>
        <taxon>Halieaceae</taxon>
        <taxon>Seongchinamella</taxon>
    </lineage>
</organism>
<protein>
    <recommendedName>
        <fullName evidence="3">N-acetyltransferase domain-containing protein</fullName>
    </recommendedName>
</protein>
<sequence length="342" mass="38419">MHEFRITPVSAPLAKAQRDKITAFWESENAQVTNPEKRLEEVAYCAHTEDGKLIALCSYHLGRGIYNELPLYFMRVFVAKDYRQTLLAFNLLAHLAESLADEAKGNLIAKGVGVAAILETDIVKNRGTIECCRTFQFPINKRPLTFMLTGYTPKGSPEYCHFFERVINSSKQHNNGEKHSSDSLTYSALRRVIPGQNSSLDASIASFLAKERQLELESAQAYLQQKIIYIRHDDEAIITLGLLAPKFLPEINATLFGLNLVAASEEVHRINSGASSFIEDIFSDMNVRHSGKLEEAVGLYNLHSGKTSLPLINSHTRFHFQGLDDEGRELRIRYFDGAKLVV</sequence>
<reference evidence="1" key="1">
    <citation type="submission" date="2019-02" db="EMBL/GenBank/DDBJ databases">
        <authorList>
            <person name="Li S.-H."/>
        </authorList>
    </citation>
    <scope>NUCLEOTIDE SEQUENCE</scope>
    <source>
        <strain evidence="1">IMCC8485</strain>
    </source>
</reference>
<proteinExistence type="predicted"/>
<evidence type="ECO:0000313" key="2">
    <source>
        <dbReference type="Proteomes" id="UP001143307"/>
    </source>
</evidence>
<evidence type="ECO:0008006" key="3">
    <source>
        <dbReference type="Google" id="ProtNLM"/>
    </source>
</evidence>